<dbReference type="OrthoDB" id="1666376at2759"/>
<dbReference type="SUPFAM" id="SSF101936">
    <property type="entry name" value="DNA-binding pseudobarrel domain"/>
    <property type="match status" value="1"/>
</dbReference>
<evidence type="ECO:0000256" key="5">
    <source>
        <dbReference type="ARBA" id="ARBA00023242"/>
    </source>
</evidence>
<comment type="subcellular location">
    <subcellularLocation>
        <location evidence="1">Nucleus</location>
    </subcellularLocation>
</comment>
<dbReference type="SMART" id="SM01019">
    <property type="entry name" value="B3"/>
    <property type="match status" value="1"/>
</dbReference>
<dbReference type="CDD" id="cd10017">
    <property type="entry name" value="B3_DNA"/>
    <property type="match status" value="1"/>
</dbReference>
<dbReference type="Gene3D" id="2.40.330.10">
    <property type="entry name" value="DNA-binding pseudobarrel domain"/>
    <property type="match status" value="1"/>
</dbReference>
<feature type="domain" description="TF-B3" evidence="6">
    <location>
        <begin position="4"/>
        <end position="99"/>
    </location>
</feature>
<dbReference type="PANTHER" id="PTHR31920:SF135">
    <property type="entry name" value="B3 DOMAIN-CONTAINING PROTEIN OS03G0621600-RELATED"/>
    <property type="match status" value="1"/>
</dbReference>
<name>A0A1R3IT86_9ROSI</name>
<keyword evidence="4" id="KW-0804">Transcription</keyword>
<evidence type="ECO:0000313" key="8">
    <source>
        <dbReference type="Proteomes" id="UP000187203"/>
    </source>
</evidence>
<dbReference type="AlphaFoldDB" id="A0A1R3IT86"/>
<proteinExistence type="predicted"/>
<dbReference type="PROSITE" id="PS50863">
    <property type="entry name" value="B3"/>
    <property type="match status" value="1"/>
</dbReference>
<dbReference type="InterPro" id="IPR050655">
    <property type="entry name" value="Plant_B3_domain"/>
</dbReference>
<keyword evidence="5" id="KW-0539">Nucleus</keyword>
<dbReference type="GO" id="GO:0003677">
    <property type="term" value="F:DNA binding"/>
    <property type="evidence" value="ECO:0007669"/>
    <property type="project" value="UniProtKB-KW"/>
</dbReference>
<sequence length="112" mass="13217">MEFFKVIPEAGWDQRSHDMSFPPSLYSRLHRTIPPEVTLMDINGMKWQVKAVVRESDNQILLDRGWPTFYDAHYLRGSDYLVFRLVNDWTFQVSVFCDCGIEVVDFLSDRSH</sequence>
<gene>
    <name evidence="7" type="ORF">COLO4_21438</name>
</gene>
<dbReference type="Proteomes" id="UP000187203">
    <property type="component" value="Unassembled WGS sequence"/>
</dbReference>
<evidence type="ECO:0000313" key="7">
    <source>
        <dbReference type="EMBL" id="OMO85792.1"/>
    </source>
</evidence>
<dbReference type="InterPro" id="IPR015300">
    <property type="entry name" value="DNA-bd_pseudobarrel_sf"/>
</dbReference>
<accession>A0A1R3IT86</accession>
<reference evidence="8" key="1">
    <citation type="submission" date="2013-09" db="EMBL/GenBank/DDBJ databases">
        <title>Corchorus olitorius genome sequencing.</title>
        <authorList>
            <person name="Alam M."/>
            <person name="Haque M.S."/>
            <person name="Islam M.S."/>
            <person name="Emdad E.M."/>
            <person name="Islam M.M."/>
            <person name="Ahmed B."/>
            <person name="Halim A."/>
            <person name="Hossen Q.M.M."/>
            <person name="Hossain M.Z."/>
            <person name="Ahmed R."/>
            <person name="Khan M.M."/>
            <person name="Islam R."/>
            <person name="Rashid M.M."/>
            <person name="Khan S.A."/>
            <person name="Rahman M.S."/>
            <person name="Alam M."/>
            <person name="Yahiya A.S."/>
            <person name="Khan M.S."/>
            <person name="Azam M.S."/>
            <person name="Haque T."/>
            <person name="Lashkar M.Z.H."/>
            <person name="Akhand A.I."/>
            <person name="Morshed G."/>
            <person name="Roy S."/>
            <person name="Uddin K.S."/>
            <person name="Rabeya T."/>
            <person name="Hossain A.S."/>
            <person name="Chowdhury A."/>
            <person name="Snigdha A.R."/>
            <person name="Mortoza M.S."/>
            <person name="Matin S.A."/>
            <person name="Hoque S.M.E."/>
            <person name="Islam M.K."/>
            <person name="Roy D.K."/>
            <person name="Haider R."/>
            <person name="Moosa M.M."/>
            <person name="Elias S.M."/>
            <person name="Hasan A.M."/>
            <person name="Jahan S."/>
            <person name="Shafiuddin M."/>
            <person name="Mahmood N."/>
            <person name="Shommy N.S."/>
        </authorList>
    </citation>
    <scope>NUCLEOTIDE SEQUENCE [LARGE SCALE GENOMIC DNA]</scope>
    <source>
        <strain evidence="8">cv. O-4</strain>
    </source>
</reference>
<protein>
    <recommendedName>
        <fullName evidence="6">TF-B3 domain-containing protein</fullName>
    </recommendedName>
</protein>
<organism evidence="7 8">
    <name type="scientific">Corchorus olitorius</name>
    <dbReference type="NCBI Taxonomy" id="93759"/>
    <lineage>
        <taxon>Eukaryota</taxon>
        <taxon>Viridiplantae</taxon>
        <taxon>Streptophyta</taxon>
        <taxon>Embryophyta</taxon>
        <taxon>Tracheophyta</taxon>
        <taxon>Spermatophyta</taxon>
        <taxon>Magnoliopsida</taxon>
        <taxon>eudicotyledons</taxon>
        <taxon>Gunneridae</taxon>
        <taxon>Pentapetalae</taxon>
        <taxon>rosids</taxon>
        <taxon>malvids</taxon>
        <taxon>Malvales</taxon>
        <taxon>Malvaceae</taxon>
        <taxon>Grewioideae</taxon>
        <taxon>Apeibeae</taxon>
        <taxon>Corchorus</taxon>
    </lineage>
</organism>
<evidence type="ECO:0000256" key="1">
    <source>
        <dbReference type="ARBA" id="ARBA00004123"/>
    </source>
</evidence>
<evidence type="ECO:0000256" key="2">
    <source>
        <dbReference type="ARBA" id="ARBA00023015"/>
    </source>
</evidence>
<dbReference type="EMBL" id="AWUE01017667">
    <property type="protein sequence ID" value="OMO85792.1"/>
    <property type="molecule type" value="Genomic_DNA"/>
</dbReference>
<dbReference type="PANTHER" id="PTHR31920">
    <property type="entry name" value="B3 DOMAIN-CONTAINING"/>
    <property type="match status" value="1"/>
</dbReference>
<evidence type="ECO:0000256" key="3">
    <source>
        <dbReference type="ARBA" id="ARBA00023125"/>
    </source>
</evidence>
<keyword evidence="8" id="KW-1185">Reference proteome</keyword>
<evidence type="ECO:0000259" key="6">
    <source>
        <dbReference type="PROSITE" id="PS50863"/>
    </source>
</evidence>
<keyword evidence="3" id="KW-0238">DNA-binding</keyword>
<dbReference type="GO" id="GO:0005634">
    <property type="term" value="C:nucleus"/>
    <property type="evidence" value="ECO:0007669"/>
    <property type="project" value="UniProtKB-SubCell"/>
</dbReference>
<dbReference type="InterPro" id="IPR003340">
    <property type="entry name" value="B3_DNA-bd"/>
</dbReference>
<dbReference type="Pfam" id="PF02362">
    <property type="entry name" value="B3"/>
    <property type="match status" value="1"/>
</dbReference>
<evidence type="ECO:0000256" key="4">
    <source>
        <dbReference type="ARBA" id="ARBA00023163"/>
    </source>
</evidence>
<keyword evidence="2" id="KW-0805">Transcription regulation</keyword>
<comment type="caution">
    <text evidence="7">The sequence shown here is derived from an EMBL/GenBank/DDBJ whole genome shotgun (WGS) entry which is preliminary data.</text>
</comment>